<dbReference type="EMBL" id="LSMT01002818">
    <property type="protein sequence ID" value="PFX11327.1"/>
    <property type="molecule type" value="Genomic_DNA"/>
</dbReference>
<gene>
    <name evidence="1" type="ORF">AWC38_SpisGene25009</name>
</gene>
<keyword evidence="2" id="KW-1185">Reference proteome</keyword>
<comment type="caution">
    <text evidence="1">The sequence shown here is derived from an EMBL/GenBank/DDBJ whole genome shotgun (WGS) entry which is preliminary data.</text>
</comment>
<proteinExistence type="predicted"/>
<reference evidence="2" key="1">
    <citation type="journal article" date="2017" name="bioRxiv">
        <title>Comparative analysis of the genomes of Stylophora pistillata and Acropora digitifera provides evidence for extensive differences between species of corals.</title>
        <authorList>
            <person name="Voolstra C.R."/>
            <person name="Li Y."/>
            <person name="Liew Y.J."/>
            <person name="Baumgarten S."/>
            <person name="Zoccola D."/>
            <person name="Flot J.-F."/>
            <person name="Tambutte S."/>
            <person name="Allemand D."/>
            <person name="Aranda M."/>
        </authorList>
    </citation>
    <scope>NUCLEOTIDE SEQUENCE [LARGE SCALE GENOMIC DNA]</scope>
</reference>
<sequence>GSNAITLTKLLRQLVDAGSFKNLPGGLRKKGIKQQNNDIVVGPGQFVEVDTGGEPLGEAFMPLPYSEPSQVLRELRLEIVDQCRELGSTSELGMLDSKEDIPTGTMLAALETNNRIQSAVLRSIHKSLSQELQLIDKLFRQTLEYEEFSFGENRQSIAAEDFTSEVKIIPVSDPSVNSTIQKIIKAQEMLRTAEQAPELHNMREVLRINYEAQGLSAEEIDAILPRPTEESEIPPLDPVSENINILSDTPVKAAIWQDHAAHKMVHGAFAAEHPELEAPVMAHIREHEAYEYLVQMQQIIGQELPSLEEIQNPDIQNAIALAAARGLEESGIANASTQETIDPNQLVLADIQQKEAETESKERIAKLKTETDIFKAQLDFEKEKAKIESNEDIAQLKSETELEKSSNQ</sequence>
<organism evidence="1 2">
    <name type="scientific">Stylophora pistillata</name>
    <name type="common">Smooth cauliflower coral</name>
    <dbReference type="NCBI Taxonomy" id="50429"/>
    <lineage>
        <taxon>Eukaryota</taxon>
        <taxon>Metazoa</taxon>
        <taxon>Cnidaria</taxon>
        <taxon>Anthozoa</taxon>
        <taxon>Hexacorallia</taxon>
        <taxon>Scleractinia</taxon>
        <taxon>Astrocoeniina</taxon>
        <taxon>Pocilloporidae</taxon>
        <taxon>Stylophora</taxon>
    </lineage>
</organism>
<name>A0A2B4R4M4_STYPI</name>
<protein>
    <submittedName>
        <fullName evidence="1">Uncharacterized protein</fullName>
    </submittedName>
</protein>
<dbReference type="AlphaFoldDB" id="A0A2B4R4M4"/>
<dbReference type="Proteomes" id="UP000225706">
    <property type="component" value="Unassembled WGS sequence"/>
</dbReference>
<evidence type="ECO:0000313" key="1">
    <source>
        <dbReference type="EMBL" id="PFX11327.1"/>
    </source>
</evidence>
<accession>A0A2B4R4M4</accession>
<evidence type="ECO:0000313" key="2">
    <source>
        <dbReference type="Proteomes" id="UP000225706"/>
    </source>
</evidence>
<feature type="non-terminal residue" evidence="1">
    <location>
        <position position="1"/>
    </location>
</feature>